<evidence type="ECO:0000256" key="1">
    <source>
        <dbReference type="SAM" id="MobiDB-lite"/>
    </source>
</evidence>
<gene>
    <name evidence="2" type="ORF">L195_g064067</name>
</gene>
<organism evidence="2 3">
    <name type="scientific">Trifolium pratense</name>
    <name type="common">Red clover</name>
    <dbReference type="NCBI Taxonomy" id="57577"/>
    <lineage>
        <taxon>Eukaryota</taxon>
        <taxon>Viridiplantae</taxon>
        <taxon>Streptophyta</taxon>
        <taxon>Embryophyta</taxon>
        <taxon>Tracheophyta</taxon>
        <taxon>Spermatophyta</taxon>
        <taxon>Magnoliopsida</taxon>
        <taxon>eudicotyledons</taxon>
        <taxon>Gunneridae</taxon>
        <taxon>Pentapetalae</taxon>
        <taxon>rosids</taxon>
        <taxon>fabids</taxon>
        <taxon>Fabales</taxon>
        <taxon>Fabaceae</taxon>
        <taxon>Papilionoideae</taxon>
        <taxon>50 kb inversion clade</taxon>
        <taxon>NPAAA clade</taxon>
        <taxon>Hologalegina</taxon>
        <taxon>IRL clade</taxon>
        <taxon>Trifolieae</taxon>
        <taxon>Trifolium</taxon>
    </lineage>
</organism>
<reference evidence="2 3" key="1">
    <citation type="journal article" date="2014" name="Am. J. Bot.">
        <title>Genome assembly and annotation for red clover (Trifolium pratense; Fabaceae).</title>
        <authorList>
            <person name="Istvanek J."/>
            <person name="Jaros M."/>
            <person name="Krenek A."/>
            <person name="Repkova J."/>
        </authorList>
    </citation>
    <scope>NUCLEOTIDE SEQUENCE [LARGE SCALE GENOMIC DNA]</scope>
    <source>
        <strain evidence="3">cv. Tatra</strain>
        <tissue evidence="2">Young leaves</tissue>
    </source>
</reference>
<feature type="non-terminal residue" evidence="2">
    <location>
        <position position="1"/>
    </location>
</feature>
<dbReference type="EMBL" id="ASHM01231490">
    <property type="protein sequence ID" value="PNX68632.1"/>
    <property type="molecule type" value="Genomic_DNA"/>
</dbReference>
<sequence length="73" mass="8181">REGRLSPGKKGKQDVQHRHSPQVLVLMTKQGASGSYHPRNYNRSRSPMPMPDDYSPRSPDDHSPNGSDEGDPR</sequence>
<dbReference type="Proteomes" id="UP000236291">
    <property type="component" value="Unassembled WGS sequence"/>
</dbReference>
<feature type="non-terminal residue" evidence="2">
    <location>
        <position position="73"/>
    </location>
</feature>
<accession>A0A2K3KQS3</accession>
<reference evidence="2 3" key="2">
    <citation type="journal article" date="2017" name="Front. Plant Sci.">
        <title>Gene Classification and Mining of Molecular Markers Useful in Red Clover (Trifolium pratense) Breeding.</title>
        <authorList>
            <person name="Istvanek J."/>
            <person name="Dluhosova J."/>
            <person name="Dluhos P."/>
            <person name="Patkova L."/>
            <person name="Nedelnik J."/>
            <person name="Repkova J."/>
        </authorList>
    </citation>
    <scope>NUCLEOTIDE SEQUENCE [LARGE SCALE GENOMIC DNA]</scope>
    <source>
        <strain evidence="3">cv. Tatra</strain>
        <tissue evidence="2">Young leaves</tissue>
    </source>
</reference>
<dbReference type="AlphaFoldDB" id="A0A2K3KQS3"/>
<evidence type="ECO:0000313" key="2">
    <source>
        <dbReference type="EMBL" id="PNX68632.1"/>
    </source>
</evidence>
<feature type="compositionally biased region" description="Basic and acidic residues" evidence="1">
    <location>
        <begin position="54"/>
        <end position="63"/>
    </location>
</feature>
<proteinExistence type="predicted"/>
<evidence type="ECO:0000313" key="3">
    <source>
        <dbReference type="Proteomes" id="UP000236291"/>
    </source>
</evidence>
<name>A0A2K3KQS3_TRIPR</name>
<protein>
    <submittedName>
        <fullName evidence="2">Uncharacterized protein</fullName>
    </submittedName>
</protein>
<comment type="caution">
    <text evidence="2">The sequence shown here is derived from an EMBL/GenBank/DDBJ whole genome shotgun (WGS) entry which is preliminary data.</text>
</comment>
<feature type="region of interest" description="Disordered" evidence="1">
    <location>
        <begin position="1"/>
        <end position="73"/>
    </location>
</feature>